<protein>
    <submittedName>
        <fullName evidence="2">Uncharacterized protein</fullName>
    </submittedName>
</protein>
<name>A0A915J252_ROMCU</name>
<dbReference type="Proteomes" id="UP000887565">
    <property type="component" value="Unplaced"/>
</dbReference>
<dbReference type="WBParaSite" id="nRc.2.0.1.t19777-RA">
    <property type="protein sequence ID" value="nRc.2.0.1.t19777-RA"/>
    <property type="gene ID" value="nRc.2.0.1.g19777"/>
</dbReference>
<sequence length="117" mass="13121">MGGVNGVDDAELLSPQAGDPSQYQWGHVMRDGWLLFSVRGAIVFTKILVQRERGVRCPNVHGHGDANTKAAEKVDQNHFMQRTRREKFNRWINTRWVAGQGVNSVTQCGESVVQKCV</sequence>
<proteinExistence type="predicted"/>
<dbReference type="AlphaFoldDB" id="A0A915J252"/>
<organism evidence="1 2">
    <name type="scientific">Romanomermis culicivorax</name>
    <name type="common">Nematode worm</name>
    <dbReference type="NCBI Taxonomy" id="13658"/>
    <lineage>
        <taxon>Eukaryota</taxon>
        <taxon>Metazoa</taxon>
        <taxon>Ecdysozoa</taxon>
        <taxon>Nematoda</taxon>
        <taxon>Enoplea</taxon>
        <taxon>Dorylaimia</taxon>
        <taxon>Mermithida</taxon>
        <taxon>Mermithoidea</taxon>
        <taxon>Mermithidae</taxon>
        <taxon>Romanomermis</taxon>
    </lineage>
</organism>
<evidence type="ECO:0000313" key="1">
    <source>
        <dbReference type="Proteomes" id="UP000887565"/>
    </source>
</evidence>
<accession>A0A915J252</accession>
<evidence type="ECO:0000313" key="2">
    <source>
        <dbReference type="WBParaSite" id="nRc.2.0.1.t19777-RA"/>
    </source>
</evidence>
<reference evidence="2" key="1">
    <citation type="submission" date="2022-11" db="UniProtKB">
        <authorList>
            <consortium name="WormBaseParasite"/>
        </authorList>
    </citation>
    <scope>IDENTIFICATION</scope>
</reference>
<keyword evidence="1" id="KW-1185">Reference proteome</keyword>